<comment type="caution">
    <text evidence="1">The sequence shown here is derived from an EMBL/GenBank/DDBJ whole genome shotgun (WGS) entry which is preliminary data.</text>
</comment>
<accession>A0A017H8E9</accession>
<dbReference type="InterPro" id="IPR029044">
    <property type="entry name" value="Nucleotide-diphossugar_trans"/>
</dbReference>
<dbReference type="CDD" id="cd02537">
    <property type="entry name" value="GT8_Glycogenin"/>
    <property type="match status" value="1"/>
</dbReference>
<proteinExistence type="predicted"/>
<dbReference type="OrthoDB" id="8278609at2"/>
<keyword evidence="2" id="KW-1185">Reference proteome</keyword>
<dbReference type="Gene3D" id="3.90.550.10">
    <property type="entry name" value="Spore Coat Polysaccharide Biosynthesis Protein SpsA, Chain A"/>
    <property type="match status" value="1"/>
</dbReference>
<dbReference type="STRING" id="1122180.Lokhon_02429"/>
<dbReference type="EC" id="2.4.1.186" evidence="1"/>
<dbReference type="InterPro" id="IPR002495">
    <property type="entry name" value="Glyco_trans_8"/>
</dbReference>
<dbReference type="PANTHER" id="PTHR11183">
    <property type="entry name" value="GLYCOGENIN SUBFAMILY MEMBER"/>
    <property type="match status" value="1"/>
</dbReference>
<dbReference type="HOGENOM" id="CLU_1018928_0_0_5"/>
<evidence type="ECO:0000313" key="1">
    <source>
        <dbReference type="EMBL" id="EYD70787.1"/>
    </source>
</evidence>
<name>A0A017H8E9_9RHOB</name>
<keyword evidence="1" id="KW-0808">Transferase</keyword>
<organism evidence="1 2">
    <name type="scientific">Limimaricola hongkongensis DSM 17492</name>
    <dbReference type="NCBI Taxonomy" id="1122180"/>
    <lineage>
        <taxon>Bacteria</taxon>
        <taxon>Pseudomonadati</taxon>
        <taxon>Pseudomonadota</taxon>
        <taxon>Alphaproteobacteria</taxon>
        <taxon>Rhodobacterales</taxon>
        <taxon>Paracoccaceae</taxon>
        <taxon>Limimaricola</taxon>
    </lineage>
</organism>
<dbReference type="PATRIC" id="fig|1122180.6.peg.2412"/>
<keyword evidence="1" id="KW-0328">Glycosyltransferase</keyword>
<dbReference type="eggNOG" id="COG5597">
    <property type="taxonomic scope" value="Bacteria"/>
</dbReference>
<dbReference type="EMBL" id="APGJ01000007">
    <property type="protein sequence ID" value="EYD70787.1"/>
    <property type="molecule type" value="Genomic_DNA"/>
</dbReference>
<dbReference type="Pfam" id="PF01501">
    <property type="entry name" value="Glyco_transf_8"/>
    <property type="match status" value="1"/>
</dbReference>
<reference evidence="1 2" key="1">
    <citation type="submission" date="2013-03" db="EMBL/GenBank/DDBJ databases">
        <authorList>
            <person name="Fiebig A."/>
            <person name="Goeker M."/>
            <person name="Klenk H.-P.P."/>
        </authorList>
    </citation>
    <scope>NUCLEOTIDE SEQUENCE [LARGE SCALE GENOMIC DNA]</scope>
    <source>
        <strain evidence="1 2">DSM 17492</strain>
    </source>
</reference>
<dbReference type="RefSeq" id="WP_017929671.1">
    <property type="nucleotide sequence ID" value="NZ_KB823003.1"/>
</dbReference>
<protein>
    <submittedName>
        <fullName evidence="1">Glycogenin-1</fullName>
        <ecNumber evidence="1">2.4.1.186</ecNumber>
    </submittedName>
</protein>
<evidence type="ECO:0000313" key="2">
    <source>
        <dbReference type="Proteomes" id="UP000025047"/>
    </source>
</evidence>
<gene>
    <name evidence="1" type="ORF">Lokhon_02429</name>
</gene>
<sequence length="277" mass="31092">MSEGLGPEGPAQSRRAFVTLVTNADFALGAKALLRSLRLSGTQADLVVLHTGGVTEANLAPLRARGARLVATDLLPTSAAFDAAHAREALHGAAPFTKGEKPAFHTPLDNFAKLRLWQLDYERVVFLDADTLVLRNIDALFDYPEFCAAPNVYESLADFHRMNSGVFTARPSRATYDAMLSRLDAPGAFWRRTDQTFLQEFFPDWHGLPVTFNTLQYVWFNLPELWRWDQIKVLHFQYEKPWQDHAKADRLRPLIDLWRAHAGEGPVPDLASLPNPS</sequence>
<dbReference type="SUPFAM" id="SSF53448">
    <property type="entry name" value="Nucleotide-diphospho-sugar transferases"/>
    <property type="match status" value="1"/>
</dbReference>
<dbReference type="Proteomes" id="UP000025047">
    <property type="component" value="Unassembled WGS sequence"/>
</dbReference>
<dbReference type="InterPro" id="IPR050587">
    <property type="entry name" value="GNT1/Glycosyltrans_8"/>
</dbReference>
<dbReference type="AlphaFoldDB" id="A0A017H8E9"/>
<dbReference type="GO" id="GO:0008466">
    <property type="term" value="F:glycogenin glucosyltransferase activity"/>
    <property type="evidence" value="ECO:0007669"/>
    <property type="project" value="UniProtKB-EC"/>
</dbReference>